<organism evidence="1 2">
    <name type="scientific">Agrobacterium tumefaciens str. Kerr 14</name>
    <dbReference type="NCBI Taxonomy" id="1183424"/>
    <lineage>
        <taxon>Bacteria</taxon>
        <taxon>Pseudomonadati</taxon>
        <taxon>Pseudomonadota</taxon>
        <taxon>Alphaproteobacteria</taxon>
        <taxon>Hyphomicrobiales</taxon>
        <taxon>Rhizobiaceae</taxon>
        <taxon>Rhizobium/Agrobacterium group</taxon>
        <taxon>Agrobacterium</taxon>
        <taxon>Agrobacterium tumefaciens complex</taxon>
    </lineage>
</organism>
<name>A0A1S7S6E8_AGRTU</name>
<dbReference type="EMBL" id="FBWC01000031">
    <property type="protein sequence ID" value="CUX63446.1"/>
    <property type="molecule type" value="Genomic_DNA"/>
</dbReference>
<sequence length="78" mass="9147">MILINSKFFSLQFLHLLRTDYCCCHRYNARQTVAAPAFQPGGRMLEFINDRVGRRGVSERLLEACLAEERARFYIFQS</sequence>
<evidence type="ECO:0000313" key="1">
    <source>
        <dbReference type="EMBL" id="CUX63446.1"/>
    </source>
</evidence>
<proteinExistence type="predicted"/>
<gene>
    <name evidence="1" type="ORF">AGR4C_Lc90094</name>
</gene>
<evidence type="ECO:0000313" key="2">
    <source>
        <dbReference type="Proteomes" id="UP000191897"/>
    </source>
</evidence>
<reference evidence="1 2" key="1">
    <citation type="submission" date="2016-01" db="EMBL/GenBank/DDBJ databases">
        <authorList>
            <person name="Oliw E.H."/>
        </authorList>
    </citation>
    <scope>NUCLEOTIDE SEQUENCE [LARGE SCALE GENOMIC DNA]</scope>
    <source>
        <strain evidence="1 2">Kerr 14</strain>
    </source>
</reference>
<dbReference type="Proteomes" id="UP000191897">
    <property type="component" value="Unassembled WGS sequence"/>
</dbReference>
<accession>A0A1S7S6E8</accession>
<protein>
    <submittedName>
        <fullName evidence="1">Uncharacterized protein</fullName>
    </submittedName>
</protein>
<dbReference type="AlphaFoldDB" id="A0A1S7S6E8"/>